<accession>A0A0W1AP21</accession>
<dbReference type="RefSeq" id="WP_058478888.1">
    <property type="nucleotide sequence ID" value="NZ_CAAAIQ010000028.1"/>
</dbReference>
<comment type="caution">
    <text evidence="2">The sequence shown here is derived from an EMBL/GenBank/DDBJ whole genome shotgun (WGS) entry which is preliminary data.</text>
</comment>
<dbReference type="PANTHER" id="PTHR23011">
    <property type="entry name" value="CYCLIC NUCLEOTIDE-BINDING DOMAIN CONTAINING PROTEIN"/>
    <property type="match status" value="1"/>
</dbReference>
<organism evidence="2 3">
    <name type="scientific">Legionella waltersii</name>
    <dbReference type="NCBI Taxonomy" id="66969"/>
    <lineage>
        <taxon>Bacteria</taxon>
        <taxon>Pseudomonadati</taxon>
        <taxon>Pseudomonadota</taxon>
        <taxon>Gammaproteobacteria</taxon>
        <taxon>Legionellales</taxon>
        <taxon>Legionellaceae</taxon>
        <taxon>Legionella</taxon>
    </lineage>
</organism>
<proteinExistence type="predicted"/>
<dbReference type="SMART" id="SM00100">
    <property type="entry name" value="cNMP"/>
    <property type="match status" value="2"/>
</dbReference>
<dbReference type="InterPro" id="IPR018490">
    <property type="entry name" value="cNMP-bd_dom_sf"/>
</dbReference>
<dbReference type="Proteomes" id="UP000054729">
    <property type="component" value="Unassembled WGS sequence"/>
</dbReference>
<reference evidence="2 3" key="1">
    <citation type="submission" date="2015-11" db="EMBL/GenBank/DDBJ databases">
        <title>Genomic analysis of 38 Legionella species identifies large and diverse effector repertoires.</title>
        <authorList>
            <person name="Burstein D."/>
            <person name="Amaro F."/>
            <person name="Zusman T."/>
            <person name="Lifshitz Z."/>
            <person name="Cohen O."/>
            <person name="Gilbert J.A."/>
            <person name="Pupko T."/>
            <person name="Shuman H.A."/>
            <person name="Segal G."/>
        </authorList>
    </citation>
    <scope>NUCLEOTIDE SEQUENCE [LARGE SCALE GENOMIC DNA]</scope>
    <source>
        <strain evidence="2 3">ATCC 51914</strain>
    </source>
</reference>
<keyword evidence="3" id="KW-1185">Reference proteome</keyword>
<dbReference type="InterPro" id="IPR014710">
    <property type="entry name" value="RmlC-like_jellyroll"/>
</dbReference>
<dbReference type="OrthoDB" id="5642367at2"/>
<gene>
    <name evidence="2" type="ORF">Lwal_0007</name>
</gene>
<dbReference type="SUPFAM" id="SSF51206">
    <property type="entry name" value="cAMP-binding domain-like"/>
    <property type="match status" value="2"/>
</dbReference>
<name>A0A0W1AP21_9GAMM</name>
<feature type="domain" description="Cyclic nucleotide-binding" evidence="1">
    <location>
        <begin position="161"/>
        <end position="279"/>
    </location>
</feature>
<sequence length="309" mass="34881">MDSSSSDKDAKLNQCEKAISHFPLFYLLNQKQIRELAKIANEITVEAGDIIVQQGNIVDSVFIIKSGSVLVTKIKVDIDKTEEMFIATLGPGFAIGLSPTGIFSHSGTRVTTVTAKTPTTLFAFRIEDINHFLKKHVTNYPALQKETDVLVLLNYLKKIGFFNIQLTSSLIRFSENIRPISCPKDVMLYKKNQEANQCYFLINGQIDLIDDDKQKNLIRQLNPVSMFGDEVLIDEGRYSSSAIAKTDSDLFVLHRQDLKQLMVGNSAISNFFIEAYQKSNRTTKDITFLGSEDVTLLNKITKRLKSLWR</sequence>
<evidence type="ECO:0000259" key="1">
    <source>
        <dbReference type="PROSITE" id="PS50042"/>
    </source>
</evidence>
<feature type="domain" description="Cyclic nucleotide-binding" evidence="1">
    <location>
        <begin position="24"/>
        <end position="133"/>
    </location>
</feature>
<dbReference type="CDD" id="cd00038">
    <property type="entry name" value="CAP_ED"/>
    <property type="match status" value="2"/>
</dbReference>
<dbReference type="Pfam" id="PF00027">
    <property type="entry name" value="cNMP_binding"/>
    <property type="match status" value="2"/>
</dbReference>
<dbReference type="PATRIC" id="fig|66969.6.peg.7"/>
<dbReference type="Gene3D" id="2.60.120.10">
    <property type="entry name" value="Jelly Rolls"/>
    <property type="match status" value="2"/>
</dbReference>
<dbReference type="STRING" id="66969.Lwal_0007"/>
<dbReference type="PANTHER" id="PTHR23011:SF28">
    <property type="entry name" value="CYCLIC NUCLEOTIDE-BINDING DOMAIN CONTAINING PROTEIN"/>
    <property type="match status" value="1"/>
</dbReference>
<dbReference type="EMBL" id="LNZB01000001">
    <property type="protein sequence ID" value="KTD83099.1"/>
    <property type="molecule type" value="Genomic_DNA"/>
</dbReference>
<protein>
    <submittedName>
        <fullName evidence="2">Cyclic nucleotide-binding protein</fullName>
    </submittedName>
</protein>
<dbReference type="PROSITE" id="PS50042">
    <property type="entry name" value="CNMP_BINDING_3"/>
    <property type="match status" value="2"/>
</dbReference>
<evidence type="ECO:0000313" key="2">
    <source>
        <dbReference type="EMBL" id="KTD83099.1"/>
    </source>
</evidence>
<dbReference type="InterPro" id="IPR000595">
    <property type="entry name" value="cNMP-bd_dom"/>
</dbReference>
<evidence type="ECO:0000313" key="3">
    <source>
        <dbReference type="Proteomes" id="UP000054729"/>
    </source>
</evidence>
<dbReference type="AlphaFoldDB" id="A0A0W1AP21"/>